<keyword evidence="3" id="KW-1185">Reference proteome</keyword>
<dbReference type="InterPro" id="IPR002347">
    <property type="entry name" value="SDR_fam"/>
</dbReference>
<proteinExistence type="predicted"/>
<dbReference type="Gene3D" id="3.40.50.720">
    <property type="entry name" value="NAD(P)-binding Rossmann-like Domain"/>
    <property type="match status" value="1"/>
</dbReference>
<dbReference type="PRINTS" id="PR00081">
    <property type="entry name" value="GDHRDH"/>
</dbReference>
<sequence length="309" mass="33760">MLTFYPATEPPATLQTSTQDPKLINNPTNLYLPFPTSHSTTREEEQTKKKKMPTPTILITGASSGLGHAFTTHYASQPTPPTILALDTRPFPQTSPSRKESTIQFHEIDITSEVAVQRLASSLASVAINLVIHCAGVRGLVPNAVAQERQKGENEEKSVAATERLGVMDKDTMTRTFEVNTFGAFNVVKAFSPNLLLERDLGAGRPPRVVVMSSRMGSVSSNTTGGGYAYRASKAALNAVVKSFVIDVPDVRFLMMHPGRVETRLVEWKEEGAIGVEESVKDCLQVFEGLEKGAWDGRLVDRFGEVIAW</sequence>
<dbReference type="InterPro" id="IPR036291">
    <property type="entry name" value="NAD(P)-bd_dom_sf"/>
</dbReference>
<feature type="compositionally biased region" description="Polar residues" evidence="1">
    <location>
        <begin position="13"/>
        <end position="29"/>
    </location>
</feature>
<dbReference type="AlphaFoldDB" id="A0A6A5KUE8"/>
<dbReference type="PANTHER" id="PTHR45458">
    <property type="entry name" value="SHORT-CHAIN DEHYDROGENASE/REDUCTASE SDR"/>
    <property type="match status" value="1"/>
</dbReference>
<gene>
    <name evidence="2" type="ORF">BDW02DRAFT_576270</name>
</gene>
<dbReference type="Proteomes" id="UP000800040">
    <property type="component" value="Unassembled WGS sequence"/>
</dbReference>
<evidence type="ECO:0000313" key="2">
    <source>
        <dbReference type="EMBL" id="KAF1838566.1"/>
    </source>
</evidence>
<dbReference type="GO" id="GO:0016616">
    <property type="term" value="F:oxidoreductase activity, acting on the CH-OH group of donors, NAD or NADP as acceptor"/>
    <property type="evidence" value="ECO:0007669"/>
    <property type="project" value="TreeGrafter"/>
</dbReference>
<accession>A0A6A5KUE8</accession>
<dbReference type="EMBL" id="ML975251">
    <property type="protein sequence ID" value="KAF1838566.1"/>
    <property type="molecule type" value="Genomic_DNA"/>
</dbReference>
<protein>
    <submittedName>
        <fullName evidence="2">NAD(P)-binding protein</fullName>
    </submittedName>
</protein>
<dbReference type="SUPFAM" id="SSF51735">
    <property type="entry name" value="NAD(P)-binding Rossmann-fold domains"/>
    <property type="match status" value="1"/>
</dbReference>
<feature type="region of interest" description="Disordered" evidence="1">
    <location>
        <begin position="1"/>
        <end position="52"/>
    </location>
</feature>
<evidence type="ECO:0000313" key="3">
    <source>
        <dbReference type="Proteomes" id="UP000800040"/>
    </source>
</evidence>
<name>A0A6A5KUE8_9PLEO</name>
<organism evidence="2 3">
    <name type="scientific">Decorospora gaudefroyi</name>
    <dbReference type="NCBI Taxonomy" id="184978"/>
    <lineage>
        <taxon>Eukaryota</taxon>
        <taxon>Fungi</taxon>
        <taxon>Dikarya</taxon>
        <taxon>Ascomycota</taxon>
        <taxon>Pezizomycotina</taxon>
        <taxon>Dothideomycetes</taxon>
        <taxon>Pleosporomycetidae</taxon>
        <taxon>Pleosporales</taxon>
        <taxon>Pleosporineae</taxon>
        <taxon>Pleosporaceae</taxon>
        <taxon>Decorospora</taxon>
    </lineage>
</organism>
<evidence type="ECO:0000256" key="1">
    <source>
        <dbReference type="SAM" id="MobiDB-lite"/>
    </source>
</evidence>
<dbReference type="PANTHER" id="PTHR45458:SF1">
    <property type="entry name" value="SHORT CHAIN DEHYDROGENASE"/>
    <property type="match status" value="1"/>
</dbReference>
<dbReference type="InterPro" id="IPR052184">
    <property type="entry name" value="SDR_enzymes"/>
</dbReference>
<dbReference type="OrthoDB" id="5296at2759"/>
<dbReference type="Pfam" id="PF00106">
    <property type="entry name" value="adh_short"/>
    <property type="match status" value="1"/>
</dbReference>
<reference evidence="2" key="1">
    <citation type="submission" date="2020-01" db="EMBL/GenBank/DDBJ databases">
        <authorList>
            <consortium name="DOE Joint Genome Institute"/>
            <person name="Haridas S."/>
            <person name="Albert R."/>
            <person name="Binder M."/>
            <person name="Bloem J."/>
            <person name="Labutti K."/>
            <person name="Salamov A."/>
            <person name="Andreopoulos B."/>
            <person name="Baker S.E."/>
            <person name="Barry K."/>
            <person name="Bills G."/>
            <person name="Bluhm B.H."/>
            <person name="Cannon C."/>
            <person name="Castanera R."/>
            <person name="Culley D.E."/>
            <person name="Daum C."/>
            <person name="Ezra D."/>
            <person name="Gonzalez J.B."/>
            <person name="Henrissat B."/>
            <person name="Kuo A."/>
            <person name="Liang C."/>
            <person name="Lipzen A."/>
            <person name="Lutzoni F."/>
            <person name="Magnuson J."/>
            <person name="Mondo S."/>
            <person name="Nolan M."/>
            <person name="Ohm R."/>
            <person name="Pangilinan J."/>
            <person name="Park H.-J."/>
            <person name="Ramirez L."/>
            <person name="Alfaro M."/>
            <person name="Sun H."/>
            <person name="Tritt A."/>
            <person name="Yoshinaga Y."/>
            <person name="Zwiers L.-H."/>
            <person name="Turgeon B.G."/>
            <person name="Goodwin S.B."/>
            <person name="Spatafora J.W."/>
            <person name="Crous P.W."/>
            <person name="Grigoriev I.V."/>
        </authorList>
    </citation>
    <scope>NUCLEOTIDE SEQUENCE</scope>
    <source>
        <strain evidence="2">P77</strain>
    </source>
</reference>